<evidence type="ECO:0000256" key="1">
    <source>
        <dbReference type="SAM" id="MobiDB-lite"/>
    </source>
</evidence>
<dbReference type="EMBL" id="JADOTZ010000001">
    <property type="protein sequence ID" value="MBG6083246.1"/>
    <property type="molecule type" value="Genomic_DNA"/>
</dbReference>
<dbReference type="AlphaFoldDB" id="A0A931D9D3"/>
<evidence type="ECO:0000313" key="3">
    <source>
        <dbReference type="Proteomes" id="UP000625033"/>
    </source>
</evidence>
<proteinExistence type="predicted"/>
<comment type="caution">
    <text evidence="2">The sequence shown here is derived from an EMBL/GenBank/DDBJ whole genome shotgun (WGS) entry which is preliminary data.</text>
</comment>
<dbReference type="Proteomes" id="UP000625033">
    <property type="component" value="Unassembled WGS sequence"/>
</dbReference>
<sequence length="222" mass="23951">MTSHSTPARTHPLCEPVPYYMSAIGMQGARFVEGNPGGAPDPAPKSNEGGNGDDPASKGEGEPKPNEGDGDGNEKLGEAGQKALKAERAAKKKAEADLKALQDRYDQLTEKDLSEKEKAEKRAKEASERAEQLERENWRLAALAKHPVPEDYQDLVVGQDAESFLSSAERISKLVKTQKGGSDPVPGSGTRRNGDKPGSGSLMDSGRDRYTSRYSRNKKQAD</sequence>
<feature type="region of interest" description="Disordered" evidence="1">
    <location>
        <begin position="107"/>
        <end position="133"/>
    </location>
</feature>
<dbReference type="RefSeq" id="WP_196834705.1">
    <property type="nucleotide sequence ID" value="NZ_JADOTZ010000001.1"/>
</dbReference>
<feature type="compositionally biased region" description="Basic and acidic residues" evidence="1">
    <location>
        <begin position="84"/>
        <end position="95"/>
    </location>
</feature>
<keyword evidence="3" id="KW-1185">Reference proteome</keyword>
<name>A0A931D9D3_9MICC</name>
<evidence type="ECO:0000313" key="2">
    <source>
        <dbReference type="EMBL" id="MBG6083246.1"/>
    </source>
</evidence>
<feature type="region of interest" description="Disordered" evidence="1">
    <location>
        <begin position="175"/>
        <end position="222"/>
    </location>
</feature>
<reference evidence="2" key="1">
    <citation type="submission" date="2020-11" db="EMBL/GenBank/DDBJ databases">
        <title>Sequencing the genomes of 1000 actinobacteria strains.</title>
        <authorList>
            <person name="Klenk H.-P."/>
        </authorList>
    </citation>
    <scope>NUCLEOTIDE SEQUENCE</scope>
    <source>
        <strain evidence="2">DSM 26152</strain>
    </source>
</reference>
<feature type="compositionally biased region" description="Basic and acidic residues" evidence="1">
    <location>
        <begin position="55"/>
        <end position="77"/>
    </location>
</feature>
<protein>
    <submittedName>
        <fullName evidence="2">Sec-independent protein translocase protein TatA</fullName>
    </submittedName>
</protein>
<organism evidence="2 3">
    <name type="scientific">Zhihengliuella flava</name>
    <dbReference type="NCBI Taxonomy" id="1285193"/>
    <lineage>
        <taxon>Bacteria</taxon>
        <taxon>Bacillati</taxon>
        <taxon>Actinomycetota</taxon>
        <taxon>Actinomycetes</taxon>
        <taxon>Micrococcales</taxon>
        <taxon>Micrococcaceae</taxon>
        <taxon>Zhihengliuella</taxon>
    </lineage>
</organism>
<gene>
    <name evidence="2" type="ORF">IW252_000013</name>
</gene>
<feature type="region of interest" description="Disordered" evidence="1">
    <location>
        <begin position="30"/>
        <end position="95"/>
    </location>
</feature>
<accession>A0A931D9D3</accession>